<evidence type="ECO:0000313" key="2">
    <source>
        <dbReference type="Proteomes" id="UP000519023"/>
    </source>
</evidence>
<sequence>MTHQLCVRASYNRGLVILAPHILYTRHGDRFADAVVIERNGARSTETKLGTFKLSGLRGAVITSEPFNPFDSYDAGDDRYAETIIARIDS</sequence>
<dbReference type="AlphaFoldDB" id="A0A7X9ZS65"/>
<protein>
    <submittedName>
        <fullName evidence="1">Uncharacterized protein</fullName>
    </submittedName>
</protein>
<reference evidence="1 2" key="1">
    <citation type="submission" date="2020-04" db="EMBL/GenBank/DDBJ databases">
        <title>Sphingobium sp. AR-3-1 isolated from Arctic soil.</title>
        <authorList>
            <person name="Dahal R.H."/>
            <person name="Chaudhary D.K."/>
        </authorList>
    </citation>
    <scope>NUCLEOTIDE SEQUENCE [LARGE SCALE GENOMIC DNA]</scope>
    <source>
        <strain evidence="1 2">AR-3-1</strain>
    </source>
</reference>
<name>A0A7X9ZS65_9SPHN</name>
<keyword evidence="2" id="KW-1185">Reference proteome</keyword>
<gene>
    <name evidence="1" type="ORF">HHL08_08825</name>
</gene>
<proteinExistence type="predicted"/>
<dbReference type="Proteomes" id="UP000519023">
    <property type="component" value="Unassembled WGS sequence"/>
</dbReference>
<evidence type="ECO:0000313" key="1">
    <source>
        <dbReference type="EMBL" id="NML10252.1"/>
    </source>
</evidence>
<dbReference type="EMBL" id="JABBFV010000005">
    <property type="protein sequence ID" value="NML10252.1"/>
    <property type="molecule type" value="Genomic_DNA"/>
</dbReference>
<organism evidence="1 2">
    <name type="scientific">Sphingobium psychrophilum</name>
    <dbReference type="NCBI Taxonomy" id="2728834"/>
    <lineage>
        <taxon>Bacteria</taxon>
        <taxon>Pseudomonadati</taxon>
        <taxon>Pseudomonadota</taxon>
        <taxon>Alphaproteobacteria</taxon>
        <taxon>Sphingomonadales</taxon>
        <taxon>Sphingomonadaceae</taxon>
        <taxon>Sphingobium</taxon>
    </lineage>
</organism>
<accession>A0A7X9ZS65</accession>
<comment type="caution">
    <text evidence="1">The sequence shown here is derived from an EMBL/GenBank/DDBJ whole genome shotgun (WGS) entry which is preliminary data.</text>
</comment>